<organism evidence="2 3">
    <name type="scientific">Flagellimonas algicola</name>
    <dbReference type="NCBI Taxonomy" id="2583815"/>
    <lineage>
        <taxon>Bacteria</taxon>
        <taxon>Pseudomonadati</taxon>
        <taxon>Bacteroidota</taxon>
        <taxon>Flavobacteriia</taxon>
        <taxon>Flavobacteriales</taxon>
        <taxon>Flavobacteriaceae</taxon>
        <taxon>Flagellimonas</taxon>
    </lineage>
</organism>
<evidence type="ECO:0000256" key="1">
    <source>
        <dbReference type="SAM" id="SignalP"/>
    </source>
</evidence>
<gene>
    <name evidence="2" type="ORF">FGG15_03955</name>
</gene>
<sequence length="249" mass="28932">MLKFYRKPLRALFVLGLVVSAHGQESHEVAYYNQFDKEVGIENTGLYQGEIHAVKYRTINENTQYFKNRDFLKGDVCYEGQCYYGLDLKYDVFEDQVLLKLISTAGGGTLQLFKDKVESFTIAGVDFVKLERNQVQGLNLYGFYAVAYKGPLYTLYTKYTKKSFDRKDRSAIYYEFLDGQSEQVLLYQGKYHIVNTKKDNILVFPQLKKDIDRFYNLARGLRKSDPDGFQVSLLKRLEILLSQPKNTSK</sequence>
<comment type="caution">
    <text evidence="2">The sequence shown here is derived from an EMBL/GenBank/DDBJ whole genome shotgun (WGS) entry which is preliminary data.</text>
</comment>
<keyword evidence="3" id="KW-1185">Reference proteome</keyword>
<evidence type="ECO:0000313" key="3">
    <source>
        <dbReference type="Proteomes" id="UP000751614"/>
    </source>
</evidence>
<name>A0ABY2WPN9_9FLAO</name>
<protein>
    <recommendedName>
        <fullName evidence="4">DKNYY family protein</fullName>
    </recommendedName>
</protein>
<reference evidence="2 3" key="1">
    <citation type="submission" date="2019-05" db="EMBL/GenBank/DDBJ databases">
        <title>Flagellimonas sp. AsT0115, sp. nov., isolated from a marine red algae, Asparagopsis taxiformis.</title>
        <authorList>
            <person name="Kim J."/>
            <person name="Jeong S.E."/>
            <person name="Jeon C.O."/>
        </authorList>
    </citation>
    <scope>NUCLEOTIDE SEQUENCE [LARGE SCALE GENOMIC DNA]</scope>
    <source>
        <strain evidence="2 3">AsT0115</strain>
    </source>
</reference>
<feature type="chain" id="PRO_5047193252" description="DKNYY family protein" evidence="1">
    <location>
        <begin position="24"/>
        <end position="249"/>
    </location>
</feature>
<dbReference type="RefSeq" id="WP_138833434.1">
    <property type="nucleotide sequence ID" value="NZ_VCNI01000001.1"/>
</dbReference>
<evidence type="ECO:0000313" key="2">
    <source>
        <dbReference type="EMBL" id="TMU56707.1"/>
    </source>
</evidence>
<evidence type="ECO:0008006" key="4">
    <source>
        <dbReference type="Google" id="ProtNLM"/>
    </source>
</evidence>
<feature type="signal peptide" evidence="1">
    <location>
        <begin position="1"/>
        <end position="23"/>
    </location>
</feature>
<proteinExistence type="predicted"/>
<dbReference type="Proteomes" id="UP000751614">
    <property type="component" value="Unassembled WGS sequence"/>
</dbReference>
<keyword evidence="1" id="KW-0732">Signal</keyword>
<accession>A0ABY2WPN9</accession>
<dbReference type="EMBL" id="VCNI01000001">
    <property type="protein sequence ID" value="TMU56707.1"/>
    <property type="molecule type" value="Genomic_DNA"/>
</dbReference>